<dbReference type="RefSeq" id="WP_055213196.1">
    <property type="nucleotide sequence ID" value="NZ_CP061202.1"/>
</dbReference>
<dbReference type="EMBL" id="FNAY01000001">
    <property type="protein sequence ID" value="SDE28764.1"/>
    <property type="molecule type" value="Genomic_DNA"/>
</dbReference>
<name>A0A0Q0V437_RHOCA</name>
<sequence>MLHKRLVTALAFAAVVGSIASPGWALNRHVTVVNNTGFTMVKFYGSNTGSENWEEDILGEDVLPSGASVDINFDDDSGYCKFDFKAVFEDGDELVRQNVNVCEVSTFTYN</sequence>
<dbReference type="OrthoDB" id="4736977at2"/>
<proteinExistence type="predicted"/>
<accession>A0A0Q0V437</accession>
<gene>
    <name evidence="1" type="ORF">SAMN04244550_00024</name>
</gene>
<evidence type="ECO:0008006" key="3">
    <source>
        <dbReference type="Google" id="ProtNLM"/>
    </source>
</evidence>
<reference evidence="1 2" key="1">
    <citation type="submission" date="2016-10" db="EMBL/GenBank/DDBJ databases">
        <authorList>
            <person name="de Groot N.N."/>
        </authorList>
    </citation>
    <scope>NUCLEOTIDE SEQUENCE [LARGE SCALE GENOMIC DNA]</scope>
    <source>
        <strain evidence="2">DSM 938 / 37b4</strain>
    </source>
</reference>
<dbReference type="Proteomes" id="UP000183812">
    <property type="component" value="Unassembled WGS sequence"/>
</dbReference>
<evidence type="ECO:0000313" key="1">
    <source>
        <dbReference type="EMBL" id="SDE28764.1"/>
    </source>
</evidence>
<organism evidence="1 2">
    <name type="scientific">Rhodobacter capsulatus</name>
    <name type="common">Rhodopseudomonas capsulata</name>
    <dbReference type="NCBI Taxonomy" id="1061"/>
    <lineage>
        <taxon>Bacteria</taxon>
        <taxon>Pseudomonadati</taxon>
        <taxon>Pseudomonadota</taxon>
        <taxon>Alphaproteobacteria</taxon>
        <taxon>Rhodobacterales</taxon>
        <taxon>Rhodobacter group</taxon>
        <taxon>Rhodobacter</taxon>
    </lineage>
</organism>
<protein>
    <recommendedName>
        <fullName evidence="3">Argininosuccinate lyase</fullName>
    </recommendedName>
</protein>
<dbReference type="AlphaFoldDB" id="A0A0Q0V437"/>
<evidence type="ECO:0000313" key="2">
    <source>
        <dbReference type="Proteomes" id="UP000183812"/>
    </source>
</evidence>